<feature type="binding site" evidence="11 12">
    <location>
        <position position="325"/>
    </location>
    <ligand>
        <name>ATP</name>
        <dbReference type="ChEBI" id="CHEBI:30616"/>
    </ligand>
</feature>
<evidence type="ECO:0000256" key="12">
    <source>
        <dbReference type="PIRSR" id="PIRSR000724-2"/>
    </source>
</evidence>
<feature type="binding site" evidence="12">
    <location>
        <begin position="354"/>
        <end position="357"/>
    </location>
    <ligand>
        <name>ATP</name>
        <dbReference type="ChEBI" id="CHEBI:30616"/>
    </ligand>
</feature>
<dbReference type="EC" id="2.7.2.3" evidence="5 11"/>
<evidence type="ECO:0000313" key="15">
    <source>
        <dbReference type="Proteomes" id="UP000714915"/>
    </source>
</evidence>
<evidence type="ECO:0000256" key="2">
    <source>
        <dbReference type="ARBA" id="ARBA00004838"/>
    </source>
</evidence>
<reference evidence="14" key="1">
    <citation type="submission" date="2020-04" db="EMBL/GenBank/DDBJ databases">
        <authorList>
            <person name="Zhang T."/>
        </authorList>
    </citation>
    <scope>NUCLEOTIDE SEQUENCE</scope>
    <source>
        <strain evidence="14">HKST-UBA09</strain>
    </source>
</reference>
<keyword evidence="11" id="KW-0963">Cytoplasm</keyword>
<dbReference type="GO" id="GO:0005829">
    <property type="term" value="C:cytosol"/>
    <property type="evidence" value="ECO:0007669"/>
    <property type="project" value="TreeGrafter"/>
</dbReference>
<gene>
    <name evidence="11" type="primary">pgk</name>
    <name evidence="14" type="ORF">KC669_01230</name>
</gene>
<dbReference type="PANTHER" id="PTHR11406:SF23">
    <property type="entry name" value="PHOSPHOGLYCERATE KINASE 1, CHLOROPLASTIC-RELATED"/>
    <property type="match status" value="1"/>
</dbReference>
<dbReference type="PIRSF" id="PIRSF000724">
    <property type="entry name" value="Pgk"/>
    <property type="match status" value="1"/>
</dbReference>
<keyword evidence="11" id="KW-0324">Glycolysis</keyword>
<dbReference type="InterPro" id="IPR015824">
    <property type="entry name" value="Phosphoglycerate_kinase_N"/>
</dbReference>
<keyword evidence="9 11" id="KW-0418">Kinase</keyword>
<keyword evidence="7 11" id="KW-0808">Transferase</keyword>
<dbReference type="GO" id="GO:0005524">
    <property type="term" value="F:ATP binding"/>
    <property type="evidence" value="ECO:0007669"/>
    <property type="project" value="UniProtKB-KW"/>
</dbReference>
<dbReference type="InterPro" id="IPR036043">
    <property type="entry name" value="Phosphoglycerate_kinase_sf"/>
</dbReference>
<evidence type="ECO:0000256" key="7">
    <source>
        <dbReference type="ARBA" id="ARBA00022679"/>
    </source>
</evidence>
<dbReference type="GO" id="GO:0006096">
    <property type="term" value="P:glycolytic process"/>
    <property type="evidence" value="ECO:0007669"/>
    <property type="project" value="UniProtKB-UniRule"/>
</dbReference>
<dbReference type="AlphaFoldDB" id="A0A955RLE7"/>
<dbReference type="Proteomes" id="UP000714915">
    <property type="component" value="Unassembled WGS sequence"/>
</dbReference>
<evidence type="ECO:0000313" key="14">
    <source>
        <dbReference type="EMBL" id="MCA9386635.1"/>
    </source>
</evidence>
<dbReference type="GO" id="GO:0006094">
    <property type="term" value="P:gluconeogenesis"/>
    <property type="evidence" value="ECO:0007669"/>
    <property type="project" value="TreeGrafter"/>
</dbReference>
<dbReference type="Pfam" id="PF00162">
    <property type="entry name" value="PGK"/>
    <property type="match status" value="1"/>
</dbReference>
<comment type="caution">
    <text evidence="14">The sequence shown here is derived from an EMBL/GenBank/DDBJ whole genome shotgun (WGS) entry which is preliminary data.</text>
</comment>
<dbReference type="PRINTS" id="PR00477">
    <property type="entry name" value="PHGLYCKINASE"/>
</dbReference>
<evidence type="ECO:0000256" key="11">
    <source>
        <dbReference type="HAMAP-Rule" id="MF_00145"/>
    </source>
</evidence>
<reference evidence="14" key="2">
    <citation type="journal article" date="2021" name="Microbiome">
        <title>Successional dynamics and alternative stable states in a saline activated sludge microbial community over 9 years.</title>
        <authorList>
            <person name="Wang Y."/>
            <person name="Ye J."/>
            <person name="Ju F."/>
            <person name="Liu L."/>
            <person name="Boyd J.A."/>
            <person name="Deng Y."/>
            <person name="Parks D.H."/>
            <person name="Jiang X."/>
            <person name="Yin X."/>
            <person name="Woodcroft B.J."/>
            <person name="Tyson G.W."/>
            <person name="Hugenholtz P."/>
            <person name="Polz M.F."/>
            <person name="Zhang T."/>
        </authorList>
    </citation>
    <scope>NUCLEOTIDE SEQUENCE</scope>
    <source>
        <strain evidence="14">HKST-UBA09</strain>
    </source>
</reference>
<evidence type="ECO:0000256" key="13">
    <source>
        <dbReference type="RuleBase" id="RU000532"/>
    </source>
</evidence>
<sequence>MYHNIRKLSDANIKNKTVVVRVNFDVPINNGEITDNTRIASSVKTIEYLVENNCKVVLISHMGRPEGEAVDDLSLMPARFELGKLLNKPIKFAHIEACENSIKFMEQGEILLLENLRFHKGEESKKAKEREEFIKPLAALCDIYVNDSFGVYREHASVLELPQLLPSYAGFAMVKEIEALSKIDESPESPYIAVIGGVKMDTKIPILKSLVKQVDTMLIGGAMAYTFLKAQGVSIGDSKFEKENLKTAEEILKSAEKNKCEILLPVDHIAGKEFKENTKPIEITTQQIPKGHYGLDIGPKTMSQFREVIESAKTILWNGPMGVFEWENFNKGTEAIGEYIALSTPKDAYKIAGGADTTYAMLKLRIKPKRFNHVSIGGGMMLNFLSGGKFKVLDVLCGVQKISE</sequence>
<evidence type="ECO:0000256" key="6">
    <source>
        <dbReference type="ARBA" id="ARBA00016471"/>
    </source>
</evidence>
<evidence type="ECO:0000256" key="8">
    <source>
        <dbReference type="ARBA" id="ARBA00022741"/>
    </source>
</evidence>
<dbReference type="FunFam" id="3.40.50.1260:FF:000003">
    <property type="entry name" value="Phosphoglycerate kinase"/>
    <property type="match status" value="1"/>
</dbReference>
<feature type="binding site" evidence="11">
    <location>
        <position position="38"/>
    </location>
    <ligand>
        <name>substrate</name>
    </ligand>
</feature>
<keyword evidence="10 11" id="KW-0067">ATP-binding</keyword>
<accession>A0A955RLE7</accession>
<dbReference type="SUPFAM" id="SSF53748">
    <property type="entry name" value="Phosphoglycerate kinase"/>
    <property type="match status" value="1"/>
</dbReference>
<dbReference type="HAMAP" id="MF_00145">
    <property type="entry name" value="Phosphoglyc_kinase"/>
    <property type="match status" value="1"/>
</dbReference>
<dbReference type="Gene3D" id="3.40.50.1260">
    <property type="entry name" value="Phosphoglycerate kinase, N-terminal domain"/>
    <property type="match status" value="2"/>
</dbReference>
<evidence type="ECO:0000256" key="10">
    <source>
        <dbReference type="ARBA" id="ARBA00022840"/>
    </source>
</evidence>
<feature type="binding site" evidence="11">
    <location>
        <begin position="61"/>
        <end position="64"/>
    </location>
    <ligand>
        <name>substrate</name>
    </ligand>
</feature>
<dbReference type="GO" id="GO:0004618">
    <property type="term" value="F:phosphoglycerate kinase activity"/>
    <property type="evidence" value="ECO:0007669"/>
    <property type="project" value="UniProtKB-UniRule"/>
</dbReference>
<dbReference type="EMBL" id="JAGQLF010000009">
    <property type="protein sequence ID" value="MCA9386635.1"/>
    <property type="molecule type" value="Genomic_DNA"/>
</dbReference>
<comment type="similarity">
    <text evidence="3 11 13">Belongs to the phosphoglycerate kinase family.</text>
</comment>
<comment type="subcellular location">
    <subcellularLocation>
        <location evidence="11">Cytoplasm</location>
    </subcellularLocation>
</comment>
<comment type="caution">
    <text evidence="11">Lacks conserved residue(s) required for the propagation of feature annotation.</text>
</comment>
<feature type="binding site" evidence="11 12">
    <location>
        <position position="203"/>
    </location>
    <ligand>
        <name>ATP</name>
        <dbReference type="ChEBI" id="CHEBI:30616"/>
    </ligand>
</feature>
<organism evidence="14 15">
    <name type="scientific">Candidatus Dojkabacteria bacterium</name>
    <dbReference type="NCBI Taxonomy" id="2099670"/>
    <lineage>
        <taxon>Bacteria</taxon>
        <taxon>Candidatus Dojkabacteria</taxon>
    </lineage>
</organism>
<evidence type="ECO:0000256" key="3">
    <source>
        <dbReference type="ARBA" id="ARBA00008982"/>
    </source>
</evidence>
<protein>
    <recommendedName>
        <fullName evidence="6 11">Phosphoglycerate kinase</fullName>
        <ecNumber evidence="5 11">2.7.2.3</ecNumber>
    </recommendedName>
</protein>
<feature type="binding site" evidence="11">
    <location>
        <position position="117"/>
    </location>
    <ligand>
        <name>substrate</name>
    </ligand>
</feature>
<proteinExistence type="inferred from homology"/>
<dbReference type="GO" id="GO:0043531">
    <property type="term" value="F:ADP binding"/>
    <property type="evidence" value="ECO:0007669"/>
    <property type="project" value="TreeGrafter"/>
</dbReference>
<comment type="catalytic activity">
    <reaction evidence="1 11 13">
        <text>(2R)-3-phosphoglycerate + ATP = (2R)-3-phospho-glyceroyl phosphate + ADP</text>
        <dbReference type="Rhea" id="RHEA:14801"/>
        <dbReference type="ChEBI" id="CHEBI:30616"/>
        <dbReference type="ChEBI" id="CHEBI:57604"/>
        <dbReference type="ChEBI" id="CHEBI:58272"/>
        <dbReference type="ChEBI" id="CHEBI:456216"/>
        <dbReference type="EC" id="2.7.2.3"/>
    </reaction>
</comment>
<comment type="subunit">
    <text evidence="4 11">Monomer.</text>
</comment>
<evidence type="ECO:0000256" key="5">
    <source>
        <dbReference type="ARBA" id="ARBA00013061"/>
    </source>
</evidence>
<evidence type="ECO:0000256" key="9">
    <source>
        <dbReference type="ARBA" id="ARBA00022777"/>
    </source>
</evidence>
<comment type="pathway">
    <text evidence="2 11">Carbohydrate degradation; glycolysis; pyruvate from D-glyceraldehyde 3-phosphate: step 2/5.</text>
</comment>
<dbReference type="PANTHER" id="PTHR11406">
    <property type="entry name" value="PHOSPHOGLYCERATE KINASE"/>
    <property type="match status" value="1"/>
</dbReference>
<dbReference type="FunFam" id="3.40.50.1260:FF:000006">
    <property type="entry name" value="Phosphoglycerate kinase"/>
    <property type="match status" value="1"/>
</dbReference>
<dbReference type="InterPro" id="IPR001576">
    <property type="entry name" value="Phosphoglycerate_kinase"/>
</dbReference>
<keyword evidence="8 11" id="KW-0547">Nucleotide-binding</keyword>
<name>A0A955RLE7_9BACT</name>
<feature type="binding site" evidence="11">
    <location>
        <position position="153"/>
    </location>
    <ligand>
        <name>substrate</name>
    </ligand>
</feature>
<feature type="binding site" evidence="11 12">
    <location>
        <position position="294"/>
    </location>
    <ligand>
        <name>ATP</name>
        <dbReference type="ChEBI" id="CHEBI:30616"/>
    </ligand>
</feature>
<evidence type="ECO:0000256" key="1">
    <source>
        <dbReference type="ARBA" id="ARBA00000642"/>
    </source>
</evidence>
<evidence type="ECO:0000256" key="4">
    <source>
        <dbReference type="ARBA" id="ARBA00011245"/>
    </source>
</evidence>